<reference evidence="2" key="1">
    <citation type="thesis" date="2020" institute="ProQuest LLC" country="789 East Eisenhower Parkway, Ann Arbor, MI, USA">
        <title>Comparative Genomics and Chromosome Evolution.</title>
        <authorList>
            <person name="Mudd A.B."/>
        </authorList>
    </citation>
    <scope>NUCLEOTIDE SEQUENCE</scope>
    <source>
        <strain evidence="2">237g6f4</strain>
        <tissue evidence="2">Blood</tissue>
    </source>
</reference>
<name>A0AAV6ZD84_ENGPU</name>
<sequence>MLLIIIILLCLKVGGYLIDSILLVTNLLLFCLSISLSVFGCRSLSHASSIVPQVFVIQNDVVISMPPSVFMATAPAFPQIQPPPPLSSAPPYTEESQEQTKHIA</sequence>
<evidence type="ECO:0000313" key="2">
    <source>
        <dbReference type="EMBL" id="KAG8543853.1"/>
    </source>
</evidence>
<gene>
    <name evidence="2" type="ORF">GDO81_023555</name>
</gene>
<proteinExistence type="predicted"/>
<evidence type="ECO:0000313" key="3">
    <source>
        <dbReference type="Proteomes" id="UP000824782"/>
    </source>
</evidence>
<dbReference type="Proteomes" id="UP000824782">
    <property type="component" value="Unassembled WGS sequence"/>
</dbReference>
<comment type="caution">
    <text evidence="2">The sequence shown here is derived from an EMBL/GenBank/DDBJ whole genome shotgun (WGS) entry which is preliminary data.</text>
</comment>
<organism evidence="2 3">
    <name type="scientific">Engystomops pustulosus</name>
    <name type="common">Tungara frog</name>
    <name type="synonym">Physalaemus pustulosus</name>
    <dbReference type="NCBI Taxonomy" id="76066"/>
    <lineage>
        <taxon>Eukaryota</taxon>
        <taxon>Metazoa</taxon>
        <taxon>Chordata</taxon>
        <taxon>Craniata</taxon>
        <taxon>Vertebrata</taxon>
        <taxon>Euteleostomi</taxon>
        <taxon>Amphibia</taxon>
        <taxon>Batrachia</taxon>
        <taxon>Anura</taxon>
        <taxon>Neobatrachia</taxon>
        <taxon>Hyloidea</taxon>
        <taxon>Leptodactylidae</taxon>
        <taxon>Leiuperinae</taxon>
        <taxon>Engystomops</taxon>
    </lineage>
</organism>
<dbReference type="EMBL" id="WNYA01002807">
    <property type="protein sequence ID" value="KAG8543853.1"/>
    <property type="molecule type" value="Genomic_DNA"/>
</dbReference>
<dbReference type="AlphaFoldDB" id="A0AAV6ZD84"/>
<evidence type="ECO:0000256" key="1">
    <source>
        <dbReference type="SAM" id="MobiDB-lite"/>
    </source>
</evidence>
<keyword evidence="3" id="KW-1185">Reference proteome</keyword>
<protein>
    <submittedName>
        <fullName evidence="2">Uncharacterized protein</fullName>
    </submittedName>
</protein>
<feature type="region of interest" description="Disordered" evidence="1">
    <location>
        <begin position="81"/>
        <end position="104"/>
    </location>
</feature>
<accession>A0AAV6ZD84</accession>